<protein>
    <submittedName>
        <fullName evidence="3">Uncharacterized protein</fullName>
    </submittedName>
</protein>
<evidence type="ECO:0000313" key="3">
    <source>
        <dbReference type="EMBL" id="SAM01427.1"/>
    </source>
</evidence>
<gene>
    <name evidence="3" type="primary">ABSGL_07168.1 scaffold 8717</name>
</gene>
<dbReference type="EMBL" id="LT553527">
    <property type="protein sequence ID" value="SAM01427.1"/>
    <property type="molecule type" value="Genomic_DNA"/>
</dbReference>
<organism evidence="3">
    <name type="scientific">Absidia glauca</name>
    <name type="common">Pin mould</name>
    <dbReference type="NCBI Taxonomy" id="4829"/>
    <lineage>
        <taxon>Eukaryota</taxon>
        <taxon>Fungi</taxon>
        <taxon>Fungi incertae sedis</taxon>
        <taxon>Mucoromycota</taxon>
        <taxon>Mucoromycotina</taxon>
        <taxon>Mucoromycetes</taxon>
        <taxon>Mucorales</taxon>
        <taxon>Cunninghamellaceae</taxon>
        <taxon>Absidia</taxon>
    </lineage>
</organism>
<feature type="coiled-coil region" evidence="1">
    <location>
        <begin position="95"/>
        <end position="122"/>
    </location>
</feature>
<sequence length="126" mass="14319">MDYSSPSSEFDDSHISEAHLTQPEPSHHHPPLTRALVNQTASVRQLQDKLDYLQDEWAAIDIVLNSLRTAFPAQPCKLPSKEYQENVDWELSIAYDDLVTQVRSLNRNLNRLDNKIRASRSSGSTS</sequence>
<evidence type="ECO:0000313" key="4">
    <source>
        <dbReference type="Proteomes" id="UP000078561"/>
    </source>
</evidence>
<keyword evidence="1" id="KW-0175">Coiled coil</keyword>
<dbReference type="AlphaFoldDB" id="A0A168NY49"/>
<name>A0A168NY49_ABSGL</name>
<feature type="region of interest" description="Disordered" evidence="2">
    <location>
        <begin position="1"/>
        <end position="32"/>
    </location>
</feature>
<dbReference type="OrthoDB" id="2384695at2759"/>
<proteinExistence type="predicted"/>
<evidence type="ECO:0000256" key="2">
    <source>
        <dbReference type="SAM" id="MobiDB-lite"/>
    </source>
</evidence>
<reference evidence="3" key="1">
    <citation type="submission" date="2016-04" db="EMBL/GenBank/DDBJ databases">
        <authorList>
            <person name="Evans L.H."/>
            <person name="Alamgir A."/>
            <person name="Owens N."/>
            <person name="Weber N.D."/>
            <person name="Virtaneva K."/>
            <person name="Barbian K."/>
            <person name="Babar A."/>
            <person name="Rosenke K."/>
        </authorList>
    </citation>
    <scope>NUCLEOTIDE SEQUENCE [LARGE SCALE GENOMIC DNA]</scope>
    <source>
        <strain evidence="3">CBS 101.48</strain>
    </source>
</reference>
<keyword evidence="4" id="KW-1185">Reference proteome</keyword>
<accession>A0A168NY49</accession>
<dbReference type="Proteomes" id="UP000078561">
    <property type="component" value="Unassembled WGS sequence"/>
</dbReference>
<evidence type="ECO:0000256" key="1">
    <source>
        <dbReference type="SAM" id="Coils"/>
    </source>
</evidence>
<dbReference type="OMA" id="RASMEIV"/>
<dbReference type="InParanoid" id="A0A168NY49"/>